<dbReference type="NCBIfam" id="NF003588">
    <property type="entry name" value="PRK05254.1-1"/>
    <property type="match status" value="1"/>
</dbReference>
<dbReference type="HOGENOM" id="CLU_032162_3_0_10"/>
<dbReference type="NCBIfam" id="NF003592">
    <property type="entry name" value="PRK05254.1-5"/>
    <property type="match status" value="1"/>
</dbReference>
<evidence type="ECO:0000256" key="8">
    <source>
        <dbReference type="ARBA" id="ARBA00023204"/>
    </source>
</evidence>
<feature type="active site" description="Proton acceptor" evidence="9 10">
    <location>
        <position position="65"/>
    </location>
</feature>
<dbReference type="GO" id="GO:0005737">
    <property type="term" value="C:cytoplasm"/>
    <property type="evidence" value="ECO:0007669"/>
    <property type="project" value="UniProtKB-SubCell"/>
</dbReference>
<dbReference type="NCBIfam" id="NF003589">
    <property type="entry name" value="PRK05254.1-2"/>
    <property type="match status" value="1"/>
</dbReference>
<dbReference type="AlphaFoldDB" id="I3Z8U2"/>
<evidence type="ECO:0000256" key="1">
    <source>
        <dbReference type="ARBA" id="ARBA00001400"/>
    </source>
</evidence>
<keyword evidence="7 9" id="KW-0378">Hydrolase</keyword>
<keyword evidence="14" id="KW-1185">Reference proteome</keyword>
<dbReference type="HAMAP" id="MF_00148">
    <property type="entry name" value="UDG"/>
    <property type="match status" value="1"/>
</dbReference>
<comment type="similarity">
    <text evidence="3 9 11">Belongs to the uracil-DNA glycosylase (UDG) superfamily. UNG family.</text>
</comment>
<dbReference type="InterPro" id="IPR002043">
    <property type="entry name" value="UDG_fam1"/>
</dbReference>
<dbReference type="Gene3D" id="3.40.470.10">
    <property type="entry name" value="Uracil-DNA glycosylase-like domain"/>
    <property type="match status" value="1"/>
</dbReference>
<evidence type="ECO:0000256" key="10">
    <source>
        <dbReference type="PROSITE-ProRule" id="PRU10072"/>
    </source>
</evidence>
<keyword evidence="13" id="KW-0326">Glycosidase</keyword>
<evidence type="ECO:0000256" key="4">
    <source>
        <dbReference type="ARBA" id="ARBA00012030"/>
    </source>
</evidence>
<evidence type="ECO:0000256" key="2">
    <source>
        <dbReference type="ARBA" id="ARBA00002631"/>
    </source>
</evidence>
<proteinExistence type="inferred from homology"/>
<evidence type="ECO:0000256" key="11">
    <source>
        <dbReference type="RuleBase" id="RU003780"/>
    </source>
</evidence>
<keyword evidence="8 9" id="KW-0234">DNA repair</keyword>
<evidence type="ECO:0000256" key="9">
    <source>
        <dbReference type="HAMAP-Rule" id="MF_00148"/>
    </source>
</evidence>
<dbReference type="OrthoDB" id="9804372at2"/>
<comment type="function">
    <text evidence="2 9 11">Excises uracil residues from the DNA which can arise as a result of misincorporation of dUMP residues by DNA polymerase or due to deamination of cytosine.</text>
</comment>
<evidence type="ECO:0000256" key="7">
    <source>
        <dbReference type="ARBA" id="ARBA00022801"/>
    </source>
</evidence>
<dbReference type="InterPro" id="IPR005122">
    <property type="entry name" value="Uracil-DNA_glycosylase-like"/>
</dbReference>
<keyword evidence="9" id="KW-0963">Cytoplasm</keyword>
<dbReference type="RefSeq" id="WP_014773604.1">
    <property type="nucleotide sequence ID" value="NC_018010.1"/>
</dbReference>
<dbReference type="PROSITE" id="PS00130">
    <property type="entry name" value="U_DNA_GLYCOSYLASE"/>
    <property type="match status" value="1"/>
</dbReference>
<dbReference type="KEGG" id="bbd:Belba_3146"/>
<protein>
    <recommendedName>
        <fullName evidence="5 9">Uracil-DNA glycosylase</fullName>
        <shortName evidence="9">UDG</shortName>
        <ecNumber evidence="4 9">3.2.2.27</ecNumber>
    </recommendedName>
</protein>
<feature type="domain" description="Uracil-DNA glycosylase-like" evidence="12">
    <location>
        <begin position="50"/>
        <end position="210"/>
    </location>
</feature>
<dbReference type="SUPFAM" id="SSF52141">
    <property type="entry name" value="Uracil-DNA glycosylase-like"/>
    <property type="match status" value="1"/>
</dbReference>
<sequence length="220" mass="24765">MDVKIEDSWKSVLKDEFDKPYFAQLTQFIKDEYATQEIFPKGKEIFNAFAHCPFDKGKVVILGQDPYHGPGQAHGLSFSVREGIPFPPSLLNIFKEINRDLDQSMPANGNLTRWADQGVLLLNATLTVRASQAGSHQKKGWEEFTDAVIQNLATQKSNIVFMLWGAYAQKKAAFIDESKHLKLHAPHPSPLSAHRGFIGCGHFTQANDYLEKHGLSKIIW</sequence>
<dbReference type="STRING" id="866536.Belba_3146"/>
<evidence type="ECO:0000256" key="6">
    <source>
        <dbReference type="ARBA" id="ARBA00022763"/>
    </source>
</evidence>
<evidence type="ECO:0000256" key="5">
    <source>
        <dbReference type="ARBA" id="ARBA00018429"/>
    </source>
</evidence>
<dbReference type="EC" id="3.2.2.27" evidence="4 9"/>
<reference evidence="14" key="1">
    <citation type="submission" date="2012-06" db="EMBL/GenBank/DDBJ databases">
        <title>The complete genome of Belliella baltica DSM 15883.</title>
        <authorList>
            <person name="Lucas S."/>
            <person name="Copeland A."/>
            <person name="Lapidus A."/>
            <person name="Goodwin L."/>
            <person name="Pitluck S."/>
            <person name="Peters L."/>
            <person name="Mikhailova N."/>
            <person name="Davenport K."/>
            <person name="Kyrpides N."/>
            <person name="Mavromatis K."/>
            <person name="Pagani I."/>
            <person name="Ivanova N."/>
            <person name="Ovchinnikova G."/>
            <person name="Zeytun A."/>
            <person name="Detter J.C."/>
            <person name="Han C."/>
            <person name="Land M."/>
            <person name="Hauser L."/>
            <person name="Markowitz V."/>
            <person name="Cheng J.-F."/>
            <person name="Hugenholtz P."/>
            <person name="Woyke T."/>
            <person name="Wu D."/>
            <person name="Tindall B."/>
            <person name="Pomrenke H."/>
            <person name="Brambilla E."/>
            <person name="Klenk H.-P."/>
            <person name="Eisen J.A."/>
        </authorList>
    </citation>
    <scope>NUCLEOTIDE SEQUENCE [LARGE SCALE GENOMIC DNA]</scope>
    <source>
        <strain evidence="14">DSM 15883 / CIP 108006 / LMG 21964 / BA134</strain>
    </source>
</reference>
<name>I3Z8U2_BELBD</name>
<keyword evidence="6 9" id="KW-0227">DNA damage</keyword>
<dbReference type="EMBL" id="CP003281">
    <property type="protein sequence ID" value="AFL85660.1"/>
    <property type="molecule type" value="Genomic_DNA"/>
</dbReference>
<dbReference type="InterPro" id="IPR018085">
    <property type="entry name" value="Ura-DNA_Glyclase_AS"/>
</dbReference>
<evidence type="ECO:0000313" key="14">
    <source>
        <dbReference type="Proteomes" id="UP000006050"/>
    </source>
</evidence>
<dbReference type="SMART" id="SM00987">
    <property type="entry name" value="UreE_C"/>
    <property type="match status" value="1"/>
</dbReference>
<dbReference type="FunFam" id="3.40.470.10:FF:000001">
    <property type="entry name" value="Uracil-DNA glycosylase"/>
    <property type="match status" value="1"/>
</dbReference>
<dbReference type="eggNOG" id="COG0692">
    <property type="taxonomic scope" value="Bacteria"/>
</dbReference>
<dbReference type="InterPro" id="IPR036895">
    <property type="entry name" value="Uracil-DNA_glycosylase-like_sf"/>
</dbReference>
<comment type="subcellular location">
    <subcellularLocation>
        <location evidence="9">Cytoplasm</location>
    </subcellularLocation>
</comment>
<comment type="catalytic activity">
    <reaction evidence="1 9 11">
        <text>Hydrolyzes single-stranded DNA or mismatched double-stranded DNA and polynucleotides, releasing free uracil.</text>
        <dbReference type="EC" id="3.2.2.27"/>
    </reaction>
</comment>
<dbReference type="PANTHER" id="PTHR11264">
    <property type="entry name" value="URACIL-DNA GLYCOSYLASE"/>
    <property type="match status" value="1"/>
</dbReference>
<dbReference type="Proteomes" id="UP000006050">
    <property type="component" value="Chromosome"/>
</dbReference>
<dbReference type="PATRIC" id="fig|866536.3.peg.3253"/>
<dbReference type="GO" id="GO:0004844">
    <property type="term" value="F:uracil DNA N-glycosylase activity"/>
    <property type="evidence" value="ECO:0007669"/>
    <property type="project" value="UniProtKB-UniRule"/>
</dbReference>
<dbReference type="GO" id="GO:0097510">
    <property type="term" value="P:base-excision repair, AP site formation via deaminated base removal"/>
    <property type="evidence" value="ECO:0007669"/>
    <property type="project" value="TreeGrafter"/>
</dbReference>
<dbReference type="CDD" id="cd10027">
    <property type="entry name" value="UDG-F1-like"/>
    <property type="match status" value="1"/>
</dbReference>
<evidence type="ECO:0000259" key="12">
    <source>
        <dbReference type="SMART" id="SM00986"/>
    </source>
</evidence>
<evidence type="ECO:0000313" key="13">
    <source>
        <dbReference type="EMBL" id="AFL85660.1"/>
    </source>
</evidence>
<organism evidence="13 14">
    <name type="scientific">Belliella baltica (strain DSM 15883 / CIP 108006 / LMG 21964 / BA134)</name>
    <dbReference type="NCBI Taxonomy" id="866536"/>
    <lineage>
        <taxon>Bacteria</taxon>
        <taxon>Pseudomonadati</taxon>
        <taxon>Bacteroidota</taxon>
        <taxon>Cytophagia</taxon>
        <taxon>Cytophagales</taxon>
        <taxon>Cyclobacteriaceae</taxon>
        <taxon>Belliella</taxon>
    </lineage>
</organism>
<dbReference type="NCBIfam" id="TIGR00628">
    <property type="entry name" value="ung"/>
    <property type="match status" value="1"/>
</dbReference>
<accession>I3Z8U2</accession>
<evidence type="ECO:0000256" key="3">
    <source>
        <dbReference type="ARBA" id="ARBA00008184"/>
    </source>
</evidence>
<gene>
    <name evidence="9" type="primary">ung</name>
    <name evidence="13" type="ordered locus">Belba_3146</name>
</gene>
<dbReference type="Pfam" id="PF03167">
    <property type="entry name" value="UDG"/>
    <property type="match status" value="1"/>
</dbReference>
<dbReference type="PANTHER" id="PTHR11264:SF0">
    <property type="entry name" value="URACIL-DNA GLYCOSYLASE"/>
    <property type="match status" value="1"/>
</dbReference>
<dbReference type="SMART" id="SM00986">
    <property type="entry name" value="UDG"/>
    <property type="match status" value="1"/>
</dbReference>
<dbReference type="NCBIfam" id="NF003591">
    <property type="entry name" value="PRK05254.1-4"/>
    <property type="match status" value="1"/>
</dbReference>